<protein>
    <recommendedName>
        <fullName evidence="4">Methyltransferase type 11 domain-containing protein</fullName>
    </recommendedName>
</protein>
<dbReference type="Proteomes" id="UP000770015">
    <property type="component" value="Unassembled WGS sequence"/>
</dbReference>
<comment type="caution">
    <text evidence="2">The sequence shown here is derived from an EMBL/GenBank/DDBJ whole genome shotgun (WGS) entry which is preliminary data.</text>
</comment>
<proteinExistence type="predicted"/>
<accession>A0A9P8V357</accession>
<dbReference type="EMBL" id="JAGSXJ010000032">
    <property type="protein sequence ID" value="KAH6669146.1"/>
    <property type="molecule type" value="Genomic_DNA"/>
</dbReference>
<feature type="compositionally biased region" description="Polar residues" evidence="1">
    <location>
        <begin position="99"/>
        <end position="108"/>
    </location>
</feature>
<feature type="compositionally biased region" description="Low complexity" evidence="1">
    <location>
        <begin position="65"/>
        <end position="89"/>
    </location>
</feature>
<gene>
    <name evidence="2" type="ORF">F5X68DRAFT_176159</name>
</gene>
<keyword evidence="3" id="KW-1185">Reference proteome</keyword>
<sequence length="634" mass="70054">MWEVVWTDPNKESVKEHRERKAMQKEQREQRERTRPQQRSTSNRSSASSDNKSFGIFGPKGLKRSTVSKASSTTSPTPTSPTTLAVSTSSEHKPRRVSHLSTTTSVASVSGRLSEVSTNAVQPSSVITAPDQFIDSFQNSPGSSNREPVDSVFSKWAEGSGLSYAPSSPCNTSMTEKTTKSSLCVQTLGPSSFITKDTEVTVSPRSDDNDIASVTSETRISADPTRDAHLALSHSPTSSNFIAWKHDTPVMLFPGQSSSPRNSLTRAPPWATNFKPNNPDSWKPPEDWDCVPSPEQRASTFEDIMEEPGEVDDDLALSLDLSAMQREIKRMSAASSRIRLIRLKETWGVSDDANLYRELEMEQKRWMLSSLDHMSKPLDMMEGKKVPPKVAAAAKSKKVLALYESQATTSYLAAVHCDKNIYHLSTSPLSHELFPNIHPVRVPAVSSTSFPIAQGLFGAVYSLCLPSLVSSSEVPKTLKSIHRALSVGGAFHITLIDPLPSATTLGPRLREWLDKHLLFNLERNFRCMNPSKLFPIWLADASLRAEGSTITMAQFFAVAPSSTKVPSTATSEEAAERAVNQELGTLVGRLLWKEVWGQLIEADTWWWEDPAIVEECQARETTWAYSKIEAIKEV</sequence>
<evidence type="ECO:0000256" key="1">
    <source>
        <dbReference type="SAM" id="MobiDB-lite"/>
    </source>
</evidence>
<feature type="compositionally biased region" description="Polar residues" evidence="1">
    <location>
        <begin position="255"/>
        <end position="265"/>
    </location>
</feature>
<evidence type="ECO:0000313" key="2">
    <source>
        <dbReference type="EMBL" id="KAH6669146.1"/>
    </source>
</evidence>
<feature type="region of interest" description="Disordered" evidence="1">
    <location>
        <begin position="255"/>
        <end position="287"/>
    </location>
</feature>
<evidence type="ECO:0000313" key="3">
    <source>
        <dbReference type="Proteomes" id="UP000770015"/>
    </source>
</evidence>
<evidence type="ECO:0008006" key="4">
    <source>
        <dbReference type="Google" id="ProtNLM"/>
    </source>
</evidence>
<feature type="region of interest" description="Disordered" evidence="1">
    <location>
        <begin position="1"/>
        <end position="116"/>
    </location>
</feature>
<feature type="compositionally biased region" description="Low complexity" evidence="1">
    <location>
        <begin position="37"/>
        <end position="53"/>
    </location>
</feature>
<organism evidence="2 3">
    <name type="scientific">Plectosphaerella plurivora</name>
    <dbReference type="NCBI Taxonomy" id="936078"/>
    <lineage>
        <taxon>Eukaryota</taxon>
        <taxon>Fungi</taxon>
        <taxon>Dikarya</taxon>
        <taxon>Ascomycota</taxon>
        <taxon>Pezizomycotina</taxon>
        <taxon>Sordariomycetes</taxon>
        <taxon>Hypocreomycetidae</taxon>
        <taxon>Glomerellales</taxon>
        <taxon>Plectosphaerellaceae</taxon>
        <taxon>Plectosphaerella</taxon>
    </lineage>
</organism>
<dbReference type="OrthoDB" id="3902588at2759"/>
<name>A0A9P8V357_9PEZI</name>
<feature type="compositionally biased region" description="Basic and acidic residues" evidence="1">
    <location>
        <begin position="9"/>
        <end position="35"/>
    </location>
</feature>
<dbReference type="AlphaFoldDB" id="A0A9P8V357"/>
<reference evidence="2" key="1">
    <citation type="journal article" date="2021" name="Nat. Commun.">
        <title>Genetic determinants of endophytism in the Arabidopsis root mycobiome.</title>
        <authorList>
            <person name="Mesny F."/>
            <person name="Miyauchi S."/>
            <person name="Thiergart T."/>
            <person name="Pickel B."/>
            <person name="Atanasova L."/>
            <person name="Karlsson M."/>
            <person name="Huettel B."/>
            <person name="Barry K.W."/>
            <person name="Haridas S."/>
            <person name="Chen C."/>
            <person name="Bauer D."/>
            <person name="Andreopoulos W."/>
            <person name="Pangilinan J."/>
            <person name="LaButti K."/>
            <person name="Riley R."/>
            <person name="Lipzen A."/>
            <person name="Clum A."/>
            <person name="Drula E."/>
            <person name="Henrissat B."/>
            <person name="Kohler A."/>
            <person name="Grigoriev I.V."/>
            <person name="Martin F.M."/>
            <person name="Hacquard S."/>
        </authorList>
    </citation>
    <scope>NUCLEOTIDE SEQUENCE</scope>
    <source>
        <strain evidence="2">MPI-SDFR-AT-0117</strain>
    </source>
</reference>